<dbReference type="Gene3D" id="3.40.50.300">
    <property type="entry name" value="P-loop containing nucleotide triphosphate hydrolases"/>
    <property type="match status" value="1"/>
</dbReference>
<sequence>MNVAPPIFDLDEFQELAESWSLAALERVEGGGGHAGMDTAFERLAGAPTLAALADTFALSRAETQALVLLFAAGHSARVAHAVRRHSPHSEARGVPTWLLREAVCEADPRLLAASGPLSRTGCLEIEGGVLPVEAHVRLAPALGERLCDLPAVDPLVTAHMLPLPGDATQADEGACAHLARALTQRDADGLSPLVPAGDTECGDIAAQLARLGLGAARILAGDIPVEPDQRERLARAWSREAALDAHALLILAEPGVPDTRIADFADRVLGHVVLVGAASTVAPRRGLSLPYRGQDTGQSDLAGWQAALGPQRSARLGPGLDAIAHQFALRRSEIEALCRELAPALDTARDGPEAARHLWHRAARLVGPESVPGVELVEPAYTWSDIVLPEPLEQRLRRIEGHVRHARLVLDEWGFAARMGGRGRGISALLSGPSGTGKSMAAEVLASALDLRVLFIDLSQLISKYIGDTSKNVAAAFRLAERSGAVMVWNEGDAIWGARGSVGNATDRHVNAEVGDLLQRMENFRGFTIVTTNLRHAIDEAFTRRFRFCVAFPMPSQAERLRLWQRAFPETAPLAPLGEGDWEALARLQLTGGGIRNIALSAAFHAAERATPIDREVIAAEVAEEFRKQDLPAPTLAWQGARA</sequence>
<evidence type="ECO:0000313" key="5">
    <source>
        <dbReference type="EMBL" id="MCJ1960483.1"/>
    </source>
</evidence>
<reference evidence="5" key="1">
    <citation type="submission" date="2022-03" db="EMBL/GenBank/DDBJ databases">
        <title>Identification of a novel bacterium isolated from mangrove sediments.</title>
        <authorList>
            <person name="Pan X."/>
        </authorList>
    </citation>
    <scope>NUCLEOTIDE SEQUENCE</scope>
    <source>
        <strain evidence="5">B2637</strain>
    </source>
</reference>
<evidence type="ECO:0000259" key="4">
    <source>
        <dbReference type="SMART" id="SM00382"/>
    </source>
</evidence>
<keyword evidence="6" id="KW-1185">Reference proteome</keyword>
<dbReference type="GO" id="GO:0005524">
    <property type="term" value="F:ATP binding"/>
    <property type="evidence" value="ECO:0007669"/>
    <property type="project" value="UniProtKB-KW"/>
</dbReference>
<dbReference type="InterPro" id="IPR050221">
    <property type="entry name" value="26S_Proteasome_ATPase"/>
</dbReference>
<organism evidence="5 6">
    <name type="scientific">Novosphingobium mangrovi</name>
    <name type="common">ex Hu et al. 2023</name>
    <dbReference type="NCBI Taxonomy" id="2930094"/>
    <lineage>
        <taxon>Bacteria</taxon>
        <taxon>Pseudomonadati</taxon>
        <taxon>Pseudomonadota</taxon>
        <taxon>Alphaproteobacteria</taxon>
        <taxon>Sphingomonadales</taxon>
        <taxon>Sphingomonadaceae</taxon>
        <taxon>Novosphingobium</taxon>
    </lineage>
</organism>
<dbReference type="Proteomes" id="UP001162802">
    <property type="component" value="Unassembled WGS sequence"/>
</dbReference>
<gene>
    <name evidence="5" type="ORF">MTR65_07320</name>
</gene>
<feature type="domain" description="AAA+ ATPase" evidence="4">
    <location>
        <begin position="425"/>
        <end position="560"/>
    </location>
</feature>
<evidence type="ECO:0000256" key="3">
    <source>
        <dbReference type="ARBA" id="ARBA00022840"/>
    </source>
</evidence>
<dbReference type="InterPro" id="IPR003593">
    <property type="entry name" value="AAA+_ATPase"/>
</dbReference>
<protein>
    <submittedName>
        <fullName evidence="5">ATP-binding protein</fullName>
    </submittedName>
</protein>
<comment type="similarity">
    <text evidence="1">Belongs to the AAA ATPase family.</text>
</comment>
<evidence type="ECO:0000256" key="1">
    <source>
        <dbReference type="ARBA" id="ARBA00006914"/>
    </source>
</evidence>
<dbReference type="CDD" id="cd19481">
    <property type="entry name" value="RecA-like_protease"/>
    <property type="match status" value="1"/>
</dbReference>
<name>A0ABT0ABA7_9SPHN</name>
<dbReference type="SMART" id="SM00382">
    <property type="entry name" value="AAA"/>
    <property type="match status" value="1"/>
</dbReference>
<comment type="caution">
    <text evidence="5">The sequence shown here is derived from an EMBL/GenBank/DDBJ whole genome shotgun (WGS) entry which is preliminary data.</text>
</comment>
<dbReference type="InterPro" id="IPR003959">
    <property type="entry name" value="ATPase_AAA_core"/>
</dbReference>
<dbReference type="InterPro" id="IPR027417">
    <property type="entry name" value="P-loop_NTPase"/>
</dbReference>
<dbReference type="Pfam" id="PF00004">
    <property type="entry name" value="AAA"/>
    <property type="match status" value="1"/>
</dbReference>
<proteinExistence type="inferred from homology"/>
<dbReference type="SUPFAM" id="SSF52540">
    <property type="entry name" value="P-loop containing nucleoside triphosphate hydrolases"/>
    <property type="match status" value="1"/>
</dbReference>
<dbReference type="EMBL" id="JALHAT010000008">
    <property type="protein sequence ID" value="MCJ1960483.1"/>
    <property type="molecule type" value="Genomic_DNA"/>
</dbReference>
<dbReference type="RefSeq" id="WP_243798649.1">
    <property type="nucleotide sequence ID" value="NZ_JALHAT010000008.1"/>
</dbReference>
<keyword evidence="3 5" id="KW-0067">ATP-binding</keyword>
<dbReference type="PANTHER" id="PTHR23073">
    <property type="entry name" value="26S PROTEASOME REGULATORY SUBUNIT"/>
    <property type="match status" value="1"/>
</dbReference>
<accession>A0ABT0ABA7</accession>
<evidence type="ECO:0000313" key="6">
    <source>
        <dbReference type="Proteomes" id="UP001162802"/>
    </source>
</evidence>
<keyword evidence="2" id="KW-0547">Nucleotide-binding</keyword>
<evidence type="ECO:0000256" key="2">
    <source>
        <dbReference type="ARBA" id="ARBA00022741"/>
    </source>
</evidence>